<comment type="similarity">
    <text evidence="1">Belongs to the 'GDXG' lipolytic enzyme family.</text>
</comment>
<dbReference type="Gene3D" id="3.40.50.1820">
    <property type="entry name" value="alpha/beta hydrolase"/>
    <property type="match status" value="1"/>
</dbReference>
<dbReference type="InterPro" id="IPR013094">
    <property type="entry name" value="AB_hydrolase_3"/>
</dbReference>
<dbReference type="OrthoDB" id="408631at2759"/>
<feature type="compositionally biased region" description="Low complexity" evidence="3">
    <location>
        <begin position="31"/>
        <end position="46"/>
    </location>
</feature>
<reference evidence="5" key="2">
    <citation type="journal article" date="2023" name="Plants (Basel)">
        <title>Annotation of the Turnera subulata (Passifloraceae) Draft Genome Reveals the S-Locus Evolved after the Divergence of Turneroideae from Passifloroideae in a Stepwise Manner.</title>
        <authorList>
            <person name="Henning P.M."/>
            <person name="Roalson E.H."/>
            <person name="Mir W."/>
            <person name="McCubbin A.G."/>
            <person name="Shore J.S."/>
        </authorList>
    </citation>
    <scope>NUCLEOTIDE SEQUENCE</scope>
    <source>
        <strain evidence="5">F60SS</strain>
    </source>
</reference>
<dbReference type="PROSITE" id="PS01173">
    <property type="entry name" value="LIPASE_GDXG_HIS"/>
    <property type="match status" value="1"/>
</dbReference>
<evidence type="ECO:0000259" key="4">
    <source>
        <dbReference type="Pfam" id="PF07859"/>
    </source>
</evidence>
<dbReference type="PANTHER" id="PTHR23024">
    <property type="entry name" value="ARYLACETAMIDE DEACETYLASE"/>
    <property type="match status" value="1"/>
</dbReference>
<dbReference type="SUPFAM" id="SSF53474">
    <property type="entry name" value="alpha/beta-Hydrolases"/>
    <property type="match status" value="1"/>
</dbReference>
<dbReference type="InterPro" id="IPR002168">
    <property type="entry name" value="Lipase_GDXG_HIS_AS"/>
</dbReference>
<comment type="caution">
    <text evidence="5">The sequence shown here is derived from an EMBL/GenBank/DDBJ whole genome shotgun (WGS) entry which is preliminary data.</text>
</comment>
<evidence type="ECO:0000313" key="5">
    <source>
        <dbReference type="EMBL" id="KAJ4848481.1"/>
    </source>
</evidence>
<feature type="domain" description="Alpha/beta hydrolase fold-3" evidence="4">
    <location>
        <begin position="82"/>
        <end position="305"/>
    </location>
</feature>
<evidence type="ECO:0000256" key="1">
    <source>
        <dbReference type="ARBA" id="ARBA00010515"/>
    </source>
</evidence>
<proteinExistence type="inferred from homology"/>
<dbReference type="GO" id="GO:0016787">
    <property type="term" value="F:hydrolase activity"/>
    <property type="evidence" value="ECO:0007669"/>
    <property type="project" value="UniProtKB-KW"/>
</dbReference>
<protein>
    <recommendedName>
        <fullName evidence="4">Alpha/beta hydrolase fold-3 domain-containing protein</fullName>
    </recommendedName>
</protein>
<dbReference type="EMBL" id="JAKUCV010000897">
    <property type="protein sequence ID" value="KAJ4848481.1"/>
    <property type="molecule type" value="Genomic_DNA"/>
</dbReference>
<dbReference type="AlphaFoldDB" id="A0A9Q0GHJ2"/>
<dbReference type="PANTHER" id="PTHR23024:SF113">
    <property type="entry name" value="CARBOXYLESTERASE 8-RELATED"/>
    <property type="match status" value="1"/>
</dbReference>
<accession>A0A9Q0GHJ2</accession>
<keyword evidence="6" id="KW-1185">Reference proteome</keyword>
<organism evidence="5 6">
    <name type="scientific">Turnera subulata</name>
    <dbReference type="NCBI Taxonomy" id="218843"/>
    <lineage>
        <taxon>Eukaryota</taxon>
        <taxon>Viridiplantae</taxon>
        <taxon>Streptophyta</taxon>
        <taxon>Embryophyta</taxon>
        <taxon>Tracheophyta</taxon>
        <taxon>Spermatophyta</taxon>
        <taxon>Magnoliopsida</taxon>
        <taxon>eudicotyledons</taxon>
        <taxon>Gunneridae</taxon>
        <taxon>Pentapetalae</taxon>
        <taxon>rosids</taxon>
        <taxon>fabids</taxon>
        <taxon>Malpighiales</taxon>
        <taxon>Passifloraceae</taxon>
        <taxon>Turnera</taxon>
    </lineage>
</organism>
<sequence>MDPYKFLHITPNPDGSLTRDTTIYASLPAADTPKPSTTDSSSSTPPQLALSKDVPLNPTNNTFIRIFRPLHTPPPGTKLPVILYFHGGGFILFSVETGFFHNSCETVAAHFPALIIAVEYRLAPEHRLPAAYDDAMEALMWVRDQAVTDTSRRDPWLREYADFSSCFLMGSSAGGNIVYHLGLRTVDVDLSPVKIKGLIMNVPYFGGVQRTESELRLVNDKILPLPANDLMWSLALPQGADRDHEYCNPSVGGSHDEKIGRLPWCFVNIYGGDPLSDKQKEFVKMLQSRGVHVVASIHVDGFHAVELFDKKWASALYGEIKEFIETLRGGEIENAAVKSSM</sequence>
<dbReference type="InterPro" id="IPR050466">
    <property type="entry name" value="Carboxylest/Gibb_receptor"/>
</dbReference>
<evidence type="ECO:0000256" key="3">
    <source>
        <dbReference type="SAM" id="MobiDB-lite"/>
    </source>
</evidence>
<dbReference type="Pfam" id="PF07859">
    <property type="entry name" value="Abhydrolase_3"/>
    <property type="match status" value="1"/>
</dbReference>
<reference evidence="5" key="1">
    <citation type="submission" date="2022-02" db="EMBL/GenBank/DDBJ databases">
        <authorList>
            <person name="Henning P.M."/>
            <person name="McCubbin A.G."/>
            <person name="Shore J.S."/>
        </authorList>
    </citation>
    <scope>NUCLEOTIDE SEQUENCE</scope>
    <source>
        <strain evidence="5">F60SS</strain>
        <tissue evidence="5">Leaves</tissue>
    </source>
</reference>
<dbReference type="InterPro" id="IPR029058">
    <property type="entry name" value="AB_hydrolase_fold"/>
</dbReference>
<feature type="region of interest" description="Disordered" evidence="3">
    <location>
        <begin position="27"/>
        <end position="56"/>
    </location>
</feature>
<evidence type="ECO:0000313" key="6">
    <source>
        <dbReference type="Proteomes" id="UP001141552"/>
    </source>
</evidence>
<keyword evidence="2" id="KW-0378">Hydrolase</keyword>
<dbReference type="Proteomes" id="UP001141552">
    <property type="component" value="Unassembled WGS sequence"/>
</dbReference>
<evidence type="ECO:0000256" key="2">
    <source>
        <dbReference type="ARBA" id="ARBA00022801"/>
    </source>
</evidence>
<name>A0A9Q0GHJ2_9ROSI</name>
<gene>
    <name evidence="5" type="ORF">Tsubulata_903353</name>
</gene>